<gene>
    <name evidence="1" type="ORF">HMPREF0973_02166</name>
</gene>
<accession>C9MRB4</accession>
<dbReference type="Proteomes" id="UP000003327">
    <property type="component" value="Unassembled WGS sequence"/>
</dbReference>
<dbReference type="EMBL" id="ACVA01000049">
    <property type="protein sequence ID" value="EEX17864.1"/>
    <property type="molecule type" value="Genomic_DNA"/>
</dbReference>
<evidence type="ECO:0000313" key="2">
    <source>
        <dbReference type="Proteomes" id="UP000003327"/>
    </source>
</evidence>
<evidence type="ECO:0000313" key="1">
    <source>
        <dbReference type="EMBL" id="EEX17864.1"/>
    </source>
</evidence>
<protein>
    <submittedName>
        <fullName evidence="1">Uncharacterized protein</fullName>
    </submittedName>
</protein>
<dbReference type="AlphaFoldDB" id="C9MRB4"/>
<proteinExistence type="predicted"/>
<reference evidence="1 2" key="1">
    <citation type="submission" date="2009-09" db="EMBL/GenBank/DDBJ databases">
        <authorList>
            <person name="Weinstock G."/>
            <person name="Sodergren E."/>
            <person name="Clifton S."/>
            <person name="Fulton L."/>
            <person name="Fulton B."/>
            <person name="Courtney L."/>
            <person name="Fronick C."/>
            <person name="Harrison M."/>
            <person name="Strong C."/>
            <person name="Farmer C."/>
            <person name="Delahaunty K."/>
            <person name="Markovic C."/>
            <person name="Hall O."/>
            <person name="Minx P."/>
            <person name="Tomlinson C."/>
            <person name="Mitreva M."/>
            <person name="Nelson J."/>
            <person name="Hou S."/>
            <person name="Wollam A."/>
            <person name="Pepin K.H."/>
            <person name="Johnson M."/>
            <person name="Bhonagiri V."/>
            <person name="Nash W.E."/>
            <person name="Warren W."/>
            <person name="Chinwalla A."/>
            <person name="Mardis E.R."/>
            <person name="Wilson R.K."/>
        </authorList>
    </citation>
    <scope>NUCLEOTIDE SEQUENCE [LARGE SCALE GENOMIC DNA]</scope>
    <source>
        <strain evidence="1 2">F0319</strain>
    </source>
</reference>
<comment type="caution">
    <text evidence="1">The sequence shown here is derived from an EMBL/GenBank/DDBJ whole genome shotgun (WGS) entry which is preliminary data.</text>
</comment>
<dbReference type="STRING" id="649761.HMPREF0973_02166"/>
<name>C9MRB4_9BACT</name>
<keyword evidence="2" id="KW-1185">Reference proteome</keyword>
<dbReference type="HOGENOM" id="CLU_3064884_0_0_10"/>
<organism evidence="1 2">
    <name type="scientific">Prevotella veroralis F0319</name>
    <dbReference type="NCBI Taxonomy" id="649761"/>
    <lineage>
        <taxon>Bacteria</taxon>
        <taxon>Pseudomonadati</taxon>
        <taxon>Bacteroidota</taxon>
        <taxon>Bacteroidia</taxon>
        <taxon>Bacteroidales</taxon>
        <taxon>Prevotellaceae</taxon>
        <taxon>Prevotella</taxon>
    </lineage>
</organism>
<sequence length="53" mass="6224">MPQSRDRRPRLSAPTPIFYCKLRFLCGQTRASVPTVKHSFQSMRVLLLIQNYD</sequence>